<sequence length="109" mass="11497">MRGAGGGSGRQSTIRNPRGVDLIGLDNRHKAHSSLGPRAPVAGVELGARRAELEEQQVPAPPQLSSDESVCSGIELRVVVPLKNRSPVTLTSSHLTTTHSTILDSTQLN</sequence>
<dbReference type="EMBL" id="CAAALY010270086">
    <property type="protein sequence ID" value="VEL41600.1"/>
    <property type="molecule type" value="Genomic_DNA"/>
</dbReference>
<keyword evidence="3" id="KW-1185">Reference proteome</keyword>
<protein>
    <submittedName>
        <fullName evidence="2">Uncharacterized protein</fullName>
    </submittedName>
</protein>
<name>A0A3S5AZL0_9PLAT</name>
<evidence type="ECO:0000313" key="2">
    <source>
        <dbReference type="EMBL" id="VEL41600.1"/>
    </source>
</evidence>
<evidence type="ECO:0000313" key="3">
    <source>
        <dbReference type="Proteomes" id="UP000784294"/>
    </source>
</evidence>
<dbReference type="Proteomes" id="UP000784294">
    <property type="component" value="Unassembled WGS sequence"/>
</dbReference>
<reference evidence="2" key="1">
    <citation type="submission" date="2018-11" db="EMBL/GenBank/DDBJ databases">
        <authorList>
            <consortium name="Pathogen Informatics"/>
        </authorList>
    </citation>
    <scope>NUCLEOTIDE SEQUENCE</scope>
</reference>
<comment type="caution">
    <text evidence="2">The sequence shown here is derived from an EMBL/GenBank/DDBJ whole genome shotgun (WGS) entry which is preliminary data.</text>
</comment>
<accession>A0A3S5AZL0</accession>
<feature type="region of interest" description="Disordered" evidence="1">
    <location>
        <begin position="1"/>
        <end position="20"/>
    </location>
</feature>
<gene>
    <name evidence="2" type="ORF">PXEA_LOCUS35040</name>
</gene>
<organism evidence="2 3">
    <name type="scientific">Protopolystoma xenopodis</name>
    <dbReference type="NCBI Taxonomy" id="117903"/>
    <lineage>
        <taxon>Eukaryota</taxon>
        <taxon>Metazoa</taxon>
        <taxon>Spiralia</taxon>
        <taxon>Lophotrochozoa</taxon>
        <taxon>Platyhelminthes</taxon>
        <taxon>Monogenea</taxon>
        <taxon>Polyopisthocotylea</taxon>
        <taxon>Polystomatidea</taxon>
        <taxon>Polystomatidae</taxon>
        <taxon>Protopolystoma</taxon>
    </lineage>
</organism>
<evidence type="ECO:0000256" key="1">
    <source>
        <dbReference type="SAM" id="MobiDB-lite"/>
    </source>
</evidence>
<proteinExistence type="predicted"/>
<dbReference type="AlphaFoldDB" id="A0A3S5AZL0"/>